<dbReference type="Proteomes" id="UP000887566">
    <property type="component" value="Unplaced"/>
</dbReference>
<dbReference type="AlphaFoldDB" id="A0A914WJ86"/>
<organism evidence="2 3">
    <name type="scientific">Plectus sambesii</name>
    <dbReference type="NCBI Taxonomy" id="2011161"/>
    <lineage>
        <taxon>Eukaryota</taxon>
        <taxon>Metazoa</taxon>
        <taxon>Ecdysozoa</taxon>
        <taxon>Nematoda</taxon>
        <taxon>Chromadorea</taxon>
        <taxon>Plectida</taxon>
        <taxon>Plectina</taxon>
        <taxon>Plectoidea</taxon>
        <taxon>Plectidae</taxon>
        <taxon>Plectus</taxon>
    </lineage>
</organism>
<name>A0A914WJ86_9BILA</name>
<keyword evidence="2" id="KW-1185">Reference proteome</keyword>
<protein>
    <submittedName>
        <fullName evidence="3">Uncharacterized protein</fullName>
    </submittedName>
</protein>
<sequence length="112" mass="12259">MGTTNSIIQVKYLLKCNFIPTGFSIGCNIQIPITVGTIPVWQRPKAPPSDSGNTVSSNQPPALPTIEPLPAEPPPPTYKECMFGKVDAHDDGDNEHTRGNFAFAPKYPVYRF</sequence>
<dbReference type="InterPro" id="IPR014756">
    <property type="entry name" value="Ig_E-set"/>
</dbReference>
<dbReference type="WBParaSite" id="PSAMB.scaffold4191size15360.g23693.t1">
    <property type="protein sequence ID" value="PSAMB.scaffold4191size15360.g23693.t1"/>
    <property type="gene ID" value="PSAMB.scaffold4191size15360.g23693"/>
</dbReference>
<feature type="compositionally biased region" description="Polar residues" evidence="1">
    <location>
        <begin position="50"/>
        <end position="59"/>
    </location>
</feature>
<evidence type="ECO:0000313" key="2">
    <source>
        <dbReference type="Proteomes" id="UP000887566"/>
    </source>
</evidence>
<evidence type="ECO:0000256" key="1">
    <source>
        <dbReference type="SAM" id="MobiDB-lite"/>
    </source>
</evidence>
<feature type="region of interest" description="Disordered" evidence="1">
    <location>
        <begin position="42"/>
        <end position="74"/>
    </location>
</feature>
<proteinExistence type="predicted"/>
<dbReference type="SUPFAM" id="SSF81296">
    <property type="entry name" value="E set domains"/>
    <property type="match status" value="1"/>
</dbReference>
<accession>A0A914WJ86</accession>
<reference evidence="3" key="1">
    <citation type="submission" date="2022-11" db="UniProtKB">
        <authorList>
            <consortium name="WormBaseParasite"/>
        </authorList>
    </citation>
    <scope>IDENTIFICATION</scope>
</reference>
<evidence type="ECO:0000313" key="3">
    <source>
        <dbReference type="WBParaSite" id="PSAMB.scaffold4191size15360.g23693.t1"/>
    </source>
</evidence>